<evidence type="ECO:0000313" key="6">
    <source>
        <dbReference type="EMBL" id="OZT76876.1"/>
    </source>
</evidence>
<dbReference type="SUPFAM" id="SSF89550">
    <property type="entry name" value="PHP domain-like"/>
    <property type="match status" value="1"/>
</dbReference>
<dbReference type="Gene3D" id="3.20.20.140">
    <property type="entry name" value="Metal-dependent hydrolases"/>
    <property type="match status" value="1"/>
</dbReference>
<evidence type="ECO:0000256" key="1">
    <source>
        <dbReference type="ARBA" id="ARBA00005750"/>
    </source>
</evidence>
<gene>
    <name evidence="6" type="ORF">CFN03_07290</name>
</gene>
<dbReference type="GO" id="GO:0030145">
    <property type="term" value="F:manganese ion binding"/>
    <property type="evidence" value="ECO:0007669"/>
    <property type="project" value="UniProtKB-UniRule"/>
</dbReference>
<dbReference type="RefSeq" id="WP_094906445.1">
    <property type="nucleotide sequence ID" value="NZ_NPEZ01000003.1"/>
</dbReference>
<dbReference type="EMBL" id="NPEZ01000003">
    <property type="protein sequence ID" value="OZT76876.1"/>
    <property type="molecule type" value="Genomic_DNA"/>
</dbReference>
<name>A0A265E612_9STAP</name>
<sequence>MIDIHNHVLIGVDDGPQTEEEAVLLLKQAIDNGITDIIATPHHYSGDFVNPGSKILEKMDELDQIILQHQLDINVHPGQEIRVNGNFVEELKSGAGIPLNQSQYVLVEFSFNEVPSYTCPMFYDMQMSGYTPLIAHPERCKPIIKDPDKLHEYVERGAVAQVTAGSVAGELGENLKETSLKMIEAHLVHLIASDAHHAELRPFMLKEAYDVVEKELGSIYVEDLKHNAEAVLLGKEVKVKRPSKIETHYKSSKKRKKKKFLGLF</sequence>
<dbReference type="Proteomes" id="UP000216682">
    <property type="component" value="Unassembled WGS sequence"/>
</dbReference>
<comment type="caution">
    <text evidence="6">The sequence shown here is derived from an EMBL/GenBank/DDBJ whole genome shotgun (WGS) entry which is preliminary data.</text>
</comment>
<organism evidence="6 7">
    <name type="scientific">Salinicoccus roseus</name>
    <dbReference type="NCBI Taxonomy" id="45670"/>
    <lineage>
        <taxon>Bacteria</taxon>
        <taxon>Bacillati</taxon>
        <taxon>Bacillota</taxon>
        <taxon>Bacilli</taxon>
        <taxon>Bacillales</taxon>
        <taxon>Staphylococcaceae</taxon>
        <taxon>Salinicoccus</taxon>
    </lineage>
</organism>
<evidence type="ECO:0000256" key="2">
    <source>
        <dbReference type="ARBA" id="ARBA00022801"/>
    </source>
</evidence>
<dbReference type="AlphaFoldDB" id="A0A265E612"/>
<evidence type="ECO:0000313" key="7">
    <source>
        <dbReference type="Proteomes" id="UP000216682"/>
    </source>
</evidence>
<dbReference type="PIRSF" id="PIRSF016557">
    <property type="entry name" value="Caps_synth_CpsB"/>
    <property type="match status" value="1"/>
</dbReference>
<proteinExistence type="inferred from homology"/>
<evidence type="ECO:0000256" key="5">
    <source>
        <dbReference type="PIRNR" id="PIRNR016557"/>
    </source>
</evidence>
<accession>A0A265E612</accession>
<keyword evidence="3 5" id="KW-0904">Protein phosphatase</keyword>
<dbReference type="InterPro" id="IPR016195">
    <property type="entry name" value="Pol/histidinol_Pase-like"/>
</dbReference>
<evidence type="ECO:0000256" key="4">
    <source>
        <dbReference type="ARBA" id="ARBA00051722"/>
    </source>
</evidence>
<dbReference type="EC" id="3.1.3.48" evidence="5"/>
<reference evidence="6 7" key="1">
    <citation type="submission" date="2017-07" db="EMBL/GenBank/DDBJ databases">
        <title>Shotgun whole genome sequences of three halophilic bacterial isolates.</title>
        <authorList>
            <person name="Pozzo T."/>
            <person name="Higdon S.M."/>
            <person name="Quillaguaman J."/>
        </authorList>
    </citation>
    <scope>NUCLEOTIDE SEQUENCE [LARGE SCALE GENOMIC DNA]</scope>
    <source>
        <strain evidence="6 7">BU-1</strain>
    </source>
</reference>
<comment type="similarity">
    <text evidence="1 5">Belongs to the metallo-dependent hydrolases superfamily. CpsB/CapC family.</text>
</comment>
<keyword evidence="2 5" id="KW-0378">Hydrolase</keyword>
<dbReference type="Pfam" id="PF19567">
    <property type="entry name" value="CpsB_CapC"/>
    <property type="match status" value="1"/>
</dbReference>
<comment type="catalytic activity">
    <reaction evidence="4 5">
        <text>O-phospho-L-tyrosyl-[protein] + H2O = L-tyrosyl-[protein] + phosphate</text>
        <dbReference type="Rhea" id="RHEA:10684"/>
        <dbReference type="Rhea" id="RHEA-COMP:10136"/>
        <dbReference type="Rhea" id="RHEA-COMP:20101"/>
        <dbReference type="ChEBI" id="CHEBI:15377"/>
        <dbReference type="ChEBI" id="CHEBI:43474"/>
        <dbReference type="ChEBI" id="CHEBI:46858"/>
        <dbReference type="ChEBI" id="CHEBI:61978"/>
        <dbReference type="EC" id="3.1.3.48"/>
    </reaction>
</comment>
<protein>
    <recommendedName>
        <fullName evidence="5">Tyrosine-protein phosphatase</fullName>
        <ecNumber evidence="5">3.1.3.48</ecNumber>
    </recommendedName>
</protein>
<dbReference type="InterPro" id="IPR016667">
    <property type="entry name" value="Caps_polysacc_synth_CpsB/CapC"/>
</dbReference>
<dbReference type="PANTHER" id="PTHR39181:SF1">
    <property type="entry name" value="TYROSINE-PROTEIN PHOSPHATASE YWQE"/>
    <property type="match status" value="1"/>
</dbReference>
<dbReference type="PANTHER" id="PTHR39181">
    <property type="entry name" value="TYROSINE-PROTEIN PHOSPHATASE YWQE"/>
    <property type="match status" value="1"/>
</dbReference>
<dbReference type="GO" id="GO:0004725">
    <property type="term" value="F:protein tyrosine phosphatase activity"/>
    <property type="evidence" value="ECO:0007669"/>
    <property type="project" value="UniProtKB-UniRule"/>
</dbReference>
<evidence type="ECO:0000256" key="3">
    <source>
        <dbReference type="ARBA" id="ARBA00022912"/>
    </source>
</evidence>